<dbReference type="STRING" id="882086.SacxiDRAFT_2920"/>
<dbReference type="GO" id="GO:0003700">
    <property type="term" value="F:DNA-binding transcription factor activity"/>
    <property type="evidence" value="ECO:0007669"/>
    <property type="project" value="InterPro"/>
</dbReference>
<keyword evidence="6" id="KW-1185">Reference proteome</keyword>
<evidence type="ECO:0000256" key="3">
    <source>
        <dbReference type="ARBA" id="ARBA00023163"/>
    </source>
</evidence>
<evidence type="ECO:0000313" key="6">
    <source>
        <dbReference type="Proteomes" id="UP000004691"/>
    </source>
</evidence>
<dbReference type="CDD" id="cd07377">
    <property type="entry name" value="WHTH_GntR"/>
    <property type="match status" value="1"/>
</dbReference>
<dbReference type="SMART" id="SM00345">
    <property type="entry name" value="HTH_GNTR"/>
    <property type="match status" value="1"/>
</dbReference>
<dbReference type="AlphaFoldDB" id="I0V4T0"/>
<dbReference type="PANTHER" id="PTHR44846:SF17">
    <property type="entry name" value="GNTR-FAMILY TRANSCRIPTIONAL REGULATOR"/>
    <property type="match status" value="1"/>
</dbReference>
<evidence type="ECO:0000313" key="5">
    <source>
        <dbReference type="EMBL" id="EID55133.1"/>
    </source>
</evidence>
<dbReference type="Pfam" id="PF07702">
    <property type="entry name" value="UTRA"/>
    <property type="match status" value="1"/>
</dbReference>
<dbReference type="EMBL" id="JH636049">
    <property type="protein sequence ID" value="EID55133.1"/>
    <property type="molecule type" value="Genomic_DNA"/>
</dbReference>
<dbReference type="Gene3D" id="3.40.1410.10">
    <property type="entry name" value="Chorismate lyase-like"/>
    <property type="match status" value="1"/>
</dbReference>
<dbReference type="RefSeq" id="WP_006239278.1">
    <property type="nucleotide sequence ID" value="NZ_JH636049.1"/>
</dbReference>
<dbReference type="SMART" id="SM00866">
    <property type="entry name" value="UTRA"/>
    <property type="match status" value="1"/>
</dbReference>
<accession>I0V4T0</accession>
<name>I0V4T0_9PSEU</name>
<dbReference type="Pfam" id="PF00392">
    <property type="entry name" value="GntR"/>
    <property type="match status" value="1"/>
</dbReference>
<feature type="domain" description="HTH gntR-type" evidence="4">
    <location>
        <begin position="27"/>
        <end position="95"/>
    </location>
</feature>
<evidence type="ECO:0000256" key="2">
    <source>
        <dbReference type="ARBA" id="ARBA00023125"/>
    </source>
</evidence>
<dbReference type="SUPFAM" id="SSF64288">
    <property type="entry name" value="Chorismate lyase-like"/>
    <property type="match status" value="1"/>
</dbReference>
<dbReference type="InterPro" id="IPR050679">
    <property type="entry name" value="Bact_HTH_transcr_reg"/>
</dbReference>
<keyword evidence="1" id="KW-0805">Transcription regulation</keyword>
<dbReference type="PANTHER" id="PTHR44846">
    <property type="entry name" value="MANNOSYL-D-GLYCERATE TRANSPORT/METABOLISM SYSTEM REPRESSOR MNGR-RELATED"/>
    <property type="match status" value="1"/>
</dbReference>
<dbReference type="InterPro" id="IPR028978">
    <property type="entry name" value="Chorismate_lyase_/UTRA_dom_sf"/>
</dbReference>
<keyword evidence="2" id="KW-0238">DNA-binding</keyword>
<dbReference type="InterPro" id="IPR011663">
    <property type="entry name" value="UTRA"/>
</dbReference>
<sequence length="291" mass="32570">MRKGFAYKLLKAQYDAVMSPRRTAARQPIALRIADDLRIKIETGELRAGDDLPTLQQLAEQYECSTVTARGAIALLKQQGLILGGRGHAARVRPMPRRIERSNLRHQLEKDLVRQPEEVRATKGLAEIDMGGPVADFEIDAAYSIVSADQGLADAFRLPEGTSLLRREFTHRDKRTGALEAWSVSWMPCDLIKPNPAISDPANKAWPGGTMHQLYTVGVEVAEVIDQVTAEMPTTVEAQEWQLSEGVPLMWTRRISIDTDERVVEVSDAQYPADRTMLSFHTPLARWEDTK</sequence>
<proteinExistence type="predicted"/>
<evidence type="ECO:0000256" key="1">
    <source>
        <dbReference type="ARBA" id="ARBA00023015"/>
    </source>
</evidence>
<dbReference type="Gene3D" id="1.10.10.10">
    <property type="entry name" value="Winged helix-like DNA-binding domain superfamily/Winged helix DNA-binding domain"/>
    <property type="match status" value="1"/>
</dbReference>
<dbReference type="GO" id="GO:0003677">
    <property type="term" value="F:DNA binding"/>
    <property type="evidence" value="ECO:0007669"/>
    <property type="project" value="UniProtKB-KW"/>
</dbReference>
<dbReference type="Proteomes" id="UP000004691">
    <property type="component" value="Unassembled WGS sequence"/>
</dbReference>
<reference evidence="5 6" key="1">
    <citation type="submission" date="2012-01" db="EMBL/GenBank/DDBJ databases">
        <title>Improved High-Quality Draft sequence of Saccharomonospora xinjiangensis XJ-54.</title>
        <authorList>
            <consortium name="US DOE Joint Genome Institute"/>
            <person name="Lucas S."/>
            <person name="Han J."/>
            <person name="Lapidus A."/>
            <person name="Cheng J.-F."/>
            <person name="Goodwin L."/>
            <person name="Pitluck S."/>
            <person name="Peters L."/>
            <person name="Mikhailova N."/>
            <person name="Teshima H."/>
            <person name="Detter J.C."/>
            <person name="Han C."/>
            <person name="Tapia R."/>
            <person name="Land M."/>
            <person name="Hauser L."/>
            <person name="Kyrpides N."/>
            <person name="Ivanova N."/>
            <person name="Pagani I."/>
            <person name="Brambilla E.-M."/>
            <person name="Klenk H.-P."/>
            <person name="Woyke T."/>
        </authorList>
    </citation>
    <scope>NUCLEOTIDE SEQUENCE [LARGE SCALE GENOMIC DNA]</scope>
    <source>
        <strain evidence="5 6">XJ-54</strain>
    </source>
</reference>
<dbReference type="PROSITE" id="PS50949">
    <property type="entry name" value="HTH_GNTR"/>
    <property type="match status" value="1"/>
</dbReference>
<dbReference type="HOGENOM" id="CLU_063236_8_3_11"/>
<organism evidence="5 6">
    <name type="scientific">Saccharomonospora xinjiangensis XJ-54</name>
    <dbReference type="NCBI Taxonomy" id="882086"/>
    <lineage>
        <taxon>Bacteria</taxon>
        <taxon>Bacillati</taxon>
        <taxon>Actinomycetota</taxon>
        <taxon>Actinomycetes</taxon>
        <taxon>Pseudonocardiales</taxon>
        <taxon>Pseudonocardiaceae</taxon>
        <taxon>Saccharomonospora</taxon>
    </lineage>
</organism>
<evidence type="ECO:0000259" key="4">
    <source>
        <dbReference type="PROSITE" id="PS50949"/>
    </source>
</evidence>
<dbReference type="SUPFAM" id="SSF46785">
    <property type="entry name" value="Winged helix' DNA-binding domain"/>
    <property type="match status" value="1"/>
</dbReference>
<dbReference type="InterPro" id="IPR036390">
    <property type="entry name" value="WH_DNA-bd_sf"/>
</dbReference>
<keyword evidence="3" id="KW-0804">Transcription</keyword>
<gene>
    <name evidence="5" type="ORF">SacxiDRAFT_2920</name>
</gene>
<dbReference type="eggNOG" id="COG2188">
    <property type="taxonomic scope" value="Bacteria"/>
</dbReference>
<dbReference type="InterPro" id="IPR036388">
    <property type="entry name" value="WH-like_DNA-bd_sf"/>
</dbReference>
<dbReference type="InterPro" id="IPR000524">
    <property type="entry name" value="Tscrpt_reg_HTH_GntR"/>
</dbReference>
<protein>
    <submittedName>
        <fullName evidence="5">Transcriptional regulator</fullName>
    </submittedName>
</protein>
<dbReference type="GO" id="GO:0045892">
    <property type="term" value="P:negative regulation of DNA-templated transcription"/>
    <property type="evidence" value="ECO:0007669"/>
    <property type="project" value="TreeGrafter"/>
</dbReference>